<reference evidence="1" key="1">
    <citation type="submission" date="2021-06" db="EMBL/GenBank/DDBJ databases">
        <authorList>
            <person name="Kallberg Y."/>
            <person name="Tangrot J."/>
            <person name="Rosling A."/>
        </authorList>
    </citation>
    <scope>NUCLEOTIDE SEQUENCE</scope>
    <source>
        <strain evidence="1">MA453B</strain>
    </source>
</reference>
<organism evidence="1 2">
    <name type="scientific">Dentiscutata erythropus</name>
    <dbReference type="NCBI Taxonomy" id="1348616"/>
    <lineage>
        <taxon>Eukaryota</taxon>
        <taxon>Fungi</taxon>
        <taxon>Fungi incertae sedis</taxon>
        <taxon>Mucoromycota</taxon>
        <taxon>Glomeromycotina</taxon>
        <taxon>Glomeromycetes</taxon>
        <taxon>Diversisporales</taxon>
        <taxon>Gigasporaceae</taxon>
        <taxon>Dentiscutata</taxon>
    </lineage>
</organism>
<name>A0A9N8VEJ7_9GLOM</name>
<evidence type="ECO:0000313" key="2">
    <source>
        <dbReference type="Proteomes" id="UP000789405"/>
    </source>
</evidence>
<dbReference type="EMBL" id="CAJVPY010000078">
    <property type="protein sequence ID" value="CAG8448507.1"/>
    <property type="molecule type" value="Genomic_DNA"/>
</dbReference>
<comment type="caution">
    <text evidence="1">The sequence shown here is derived from an EMBL/GenBank/DDBJ whole genome shotgun (WGS) entry which is preliminary data.</text>
</comment>
<proteinExistence type="predicted"/>
<dbReference type="AlphaFoldDB" id="A0A9N8VEJ7"/>
<dbReference type="Proteomes" id="UP000789405">
    <property type="component" value="Unassembled WGS sequence"/>
</dbReference>
<evidence type="ECO:0000313" key="1">
    <source>
        <dbReference type="EMBL" id="CAG8448507.1"/>
    </source>
</evidence>
<accession>A0A9N8VEJ7</accession>
<protein>
    <submittedName>
        <fullName evidence="1">19297_t:CDS:1</fullName>
    </submittedName>
</protein>
<gene>
    <name evidence="1" type="ORF">DERYTH_LOCUS370</name>
</gene>
<sequence>MKPKYNKTLRRSIKCYYCNEKGHKWVTCHYINCNSGSNCIIEGEWNLAGNYCTTCGKRKNFLFKIAFVSKI</sequence>
<keyword evidence="2" id="KW-1185">Reference proteome</keyword>